<dbReference type="SUPFAM" id="SSF117991">
    <property type="entry name" value="YbeD/HP0495-like"/>
    <property type="match status" value="1"/>
</dbReference>
<dbReference type="AlphaFoldDB" id="A0A1Y1I3P4"/>
<evidence type="ECO:0000313" key="2">
    <source>
        <dbReference type="Proteomes" id="UP000054558"/>
    </source>
</evidence>
<gene>
    <name evidence="1" type="ORF">KFL_001730220</name>
</gene>
<proteinExistence type="predicted"/>
<accession>A0A1Y1I3P4</accession>
<dbReference type="OrthoDB" id="43442at2759"/>
<keyword evidence="2" id="KW-1185">Reference proteome</keyword>
<dbReference type="InterPro" id="IPR007454">
    <property type="entry name" value="UPF0250_YbeD-like"/>
</dbReference>
<dbReference type="InterPro" id="IPR027471">
    <property type="entry name" value="YbeD-like_sf"/>
</dbReference>
<name>A0A1Y1I3P4_KLENI</name>
<sequence>MVDEESIGGSRFDVAVRAMKGDFDPPKASEDTEKRSLLEALVQFPSFYTFSIVGKVETTSKAPGKVFTKDTLETVERICGTKLATGHYSVREKAGGKYISMRITTLVQSADLVKATYDELLKDPRVIMAY</sequence>
<organism evidence="1 2">
    <name type="scientific">Klebsormidium nitens</name>
    <name type="common">Green alga</name>
    <name type="synonym">Ulothrix nitens</name>
    <dbReference type="NCBI Taxonomy" id="105231"/>
    <lineage>
        <taxon>Eukaryota</taxon>
        <taxon>Viridiplantae</taxon>
        <taxon>Streptophyta</taxon>
        <taxon>Klebsormidiophyceae</taxon>
        <taxon>Klebsormidiales</taxon>
        <taxon>Klebsormidiaceae</taxon>
        <taxon>Klebsormidium</taxon>
    </lineage>
</organism>
<dbReference type="Pfam" id="PF04359">
    <property type="entry name" value="DUF493"/>
    <property type="match status" value="1"/>
</dbReference>
<dbReference type="Proteomes" id="UP000054558">
    <property type="component" value="Unassembled WGS sequence"/>
</dbReference>
<protein>
    <recommendedName>
        <fullName evidence="3">DUF493 domain-containing protein</fullName>
    </recommendedName>
</protein>
<dbReference type="Gene3D" id="3.30.70.260">
    <property type="match status" value="1"/>
</dbReference>
<dbReference type="OMA" id="YKVHALM"/>
<evidence type="ECO:0000313" key="1">
    <source>
        <dbReference type="EMBL" id="GAQ84029.1"/>
    </source>
</evidence>
<reference evidence="1 2" key="1">
    <citation type="journal article" date="2014" name="Nat. Commun.">
        <title>Klebsormidium flaccidum genome reveals primary factors for plant terrestrial adaptation.</title>
        <authorList>
            <person name="Hori K."/>
            <person name="Maruyama F."/>
            <person name="Fujisawa T."/>
            <person name="Togashi T."/>
            <person name="Yamamoto N."/>
            <person name="Seo M."/>
            <person name="Sato S."/>
            <person name="Yamada T."/>
            <person name="Mori H."/>
            <person name="Tajima N."/>
            <person name="Moriyama T."/>
            <person name="Ikeuchi M."/>
            <person name="Watanabe M."/>
            <person name="Wada H."/>
            <person name="Kobayashi K."/>
            <person name="Saito M."/>
            <person name="Masuda T."/>
            <person name="Sasaki-Sekimoto Y."/>
            <person name="Mashiguchi K."/>
            <person name="Awai K."/>
            <person name="Shimojima M."/>
            <person name="Masuda S."/>
            <person name="Iwai M."/>
            <person name="Nobusawa T."/>
            <person name="Narise T."/>
            <person name="Kondo S."/>
            <person name="Saito H."/>
            <person name="Sato R."/>
            <person name="Murakawa M."/>
            <person name="Ihara Y."/>
            <person name="Oshima-Yamada Y."/>
            <person name="Ohtaka K."/>
            <person name="Satoh M."/>
            <person name="Sonobe K."/>
            <person name="Ishii M."/>
            <person name="Ohtani R."/>
            <person name="Kanamori-Sato M."/>
            <person name="Honoki R."/>
            <person name="Miyazaki D."/>
            <person name="Mochizuki H."/>
            <person name="Umetsu J."/>
            <person name="Higashi K."/>
            <person name="Shibata D."/>
            <person name="Kamiya Y."/>
            <person name="Sato N."/>
            <person name="Nakamura Y."/>
            <person name="Tabata S."/>
            <person name="Ida S."/>
            <person name="Kurokawa K."/>
            <person name="Ohta H."/>
        </authorList>
    </citation>
    <scope>NUCLEOTIDE SEQUENCE [LARGE SCALE GENOMIC DNA]</scope>
    <source>
        <strain evidence="1 2">NIES-2285</strain>
    </source>
</reference>
<evidence type="ECO:0008006" key="3">
    <source>
        <dbReference type="Google" id="ProtNLM"/>
    </source>
</evidence>
<dbReference type="EMBL" id="DF237122">
    <property type="protein sequence ID" value="GAQ84029.1"/>
    <property type="molecule type" value="Genomic_DNA"/>
</dbReference>